<accession>A0A4Q9Q5N9</accession>
<name>A0A4Q9Q5N9_9APHY</name>
<dbReference type="EMBL" id="ML145092">
    <property type="protein sequence ID" value="TBU62702.1"/>
    <property type="molecule type" value="Genomic_DNA"/>
</dbReference>
<protein>
    <submittedName>
        <fullName evidence="2">Uncharacterized protein</fullName>
    </submittedName>
</protein>
<evidence type="ECO:0000313" key="2">
    <source>
        <dbReference type="EMBL" id="TBU62702.1"/>
    </source>
</evidence>
<dbReference type="Proteomes" id="UP000292082">
    <property type="component" value="Unassembled WGS sequence"/>
</dbReference>
<proteinExistence type="predicted"/>
<evidence type="ECO:0000256" key="1">
    <source>
        <dbReference type="SAM" id="MobiDB-lite"/>
    </source>
</evidence>
<dbReference type="STRING" id="114155.A0A4Q9Q5N9"/>
<keyword evidence="3" id="KW-1185">Reference proteome</keyword>
<evidence type="ECO:0000313" key="3">
    <source>
        <dbReference type="Proteomes" id="UP000292082"/>
    </source>
</evidence>
<dbReference type="AlphaFoldDB" id="A0A4Q9Q5N9"/>
<organism evidence="2 3">
    <name type="scientific">Dichomitus squalens</name>
    <dbReference type="NCBI Taxonomy" id="114155"/>
    <lineage>
        <taxon>Eukaryota</taxon>
        <taxon>Fungi</taxon>
        <taxon>Dikarya</taxon>
        <taxon>Basidiomycota</taxon>
        <taxon>Agaricomycotina</taxon>
        <taxon>Agaricomycetes</taxon>
        <taxon>Polyporales</taxon>
        <taxon>Polyporaceae</taxon>
        <taxon>Dichomitus</taxon>
    </lineage>
</organism>
<reference evidence="2 3" key="1">
    <citation type="submission" date="2019-01" db="EMBL/GenBank/DDBJ databases">
        <title>Draft genome sequences of three monokaryotic isolates of the white-rot basidiomycete fungus Dichomitus squalens.</title>
        <authorList>
            <consortium name="DOE Joint Genome Institute"/>
            <person name="Lopez S.C."/>
            <person name="Andreopoulos B."/>
            <person name="Pangilinan J."/>
            <person name="Lipzen A."/>
            <person name="Riley R."/>
            <person name="Ahrendt S."/>
            <person name="Ng V."/>
            <person name="Barry K."/>
            <person name="Daum C."/>
            <person name="Grigoriev I.V."/>
            <person name="Hilden K.S."/>
            <person name="Makela M.R."/>
            <person name="de Vries R.P."/>
        </authorList>
    </citation>
    <scope>NUCLEOTIDE SEQUENCE [LARGE SCALE GENOMIC DNA]</scope>
    <source>
        <strain evidence="2 3">CBS 464.89</strain>
    </source>
</reference>
<gene>
    <name evidence="2" type="ORF">BD310DRAFT_1036207</name>
</gene>
<sequence length="415" mass="46026">MEREFERPTGGPVGKDHFLEILARLYNQVFTQENNRNAFLITGLSRPPDPSRISALMMAPSETVSTSSSCPLPQPSPVLSAIAMIETISQLGGYTDDPSTPSHSRLSNMTQAALQISPTSMSIDPDLLSPTKRTAAIAQHLQLAHIHVDIPCHDVITPSDHILAPVLWNPSAAALPSPVSTPLPLELEDPRVIHEENVALRSALKSCQSAIVGLESQLVIQHKHCVGIQSRLFEKSKRRQDSHVAKYLKAGGARIYTDVAFREAQKKDRKVAEDEALDKTHGTVIAAARGSRNAWRKKQLTMRKKARERQNREWETRCTEQRLHHAGELPKRPKRVAKAETPIKYTFEVAYAEGLTSEELQEVHRKLETSGAEGKQARQAAALKALRELTEGFRAHDDEPMDFSTSGEDDGDWSS</sequence>
<feature type="region of interest" description="Disordered" evidence="1">
    <location>
        <begin position="392"/>
        <end position="415"/>
    </location>
</feature>